<sequence>MDVQHKPSVLDSMESAACSGIGCWPVEVPDFRDIMVLPESLPLPGKPKRMIRQGYLCGLFFLLLVNSSTAQKKYETEKERFQARIDAFMQPYRSGKEEALQRLLMRIEAEQSLPEDDSTYMAINAFHTRNRKTYNKLRLNSLKRYPAPPDTFPGYEQLSISQLDIDQTELDRIGTLVQQMANIRTLDVEESATVQYVLLGSVFKYLQDNYGVPLSGFMEGYSYGHLICTEKQDREHWQVTWVNRVYITRYRWNIATNVVDEVKVWVSDGEIRSAGWLSDATFRADTPQQELMRDVSACLWSLYDRKHHHTDTGCESALGFLEANRDRYATLRDQRIGKLPRLPEDWEEQYVRKEAPIIDDLFLPVERTGEGAYRLSESMSISEFGYQNILNHVQVRLSEGPVDNIQFIKSWIAGYKAYATPVEKDVWRLTVRFGSGAFSFTWNIRTDIIGEEQRWEKKAG</sequence>
<evidence type="ECO:0000313" key="1">
    <source>
        <dbReference type="EMBL" id="SFW43891.1"/>
    </source>
</evidence>
<dbReference type="EMBL" id="FPJE01000007">
    <property type="protein sequence ID" value="SFW43891.1"/>
    <property type="molecule type" value="Genomic_DNA"/>
</dbReference>
<gene>
    <name evidence="1" type="ORF">SAMN02927921_01687</name>
</gene>
<proteinExistence type="predicted"/>
<name>A0A1K1P8V3_9FLAO</name>
<protein>
    <submittedName>
        <fullName evidence="1">Uncharacterized protein</fullName>
    </submittedName>
</protein>
<dbReference type="Proteomes" id="UP000182248">
    <property type="component" value="Unassembled WGS sequence"/>
</dbReference>
<organism evidence="1 2">
    <name type="scientific">Sinomicrobium oceani</name>
    <dbReference type="NCBI Taxonomy" id="1150368"/>
    <lineage>
        <taxon>Bacteria</taxon>
        <taxon>Pseudomonadati</taxon>
        <taxon>Bacteroidota</taxon>
        <taxon>Flavobacteriia</taxon>
        <taxon>Flavobacteriales</taxon>
        <taxon>Flavobacteriaceae</taxon>
        <taxon>Sinomicrobium</taxon>
    </lineage>
</organism>
<evidence type="ECO:0000313" key="2">
    <source>
        <dbReference type="Proteomes" id="UP000182248"/>
    </source>
</evidence>
<dbReference type="AlphaFoldDB" id="A0A1K1P8V3"/>
<keyword evidence="2" id="KW-1185">Reference proteome</keyword>
<dbReference type="STRING" id="1150368.SAMN02927921_01687"/>
<accession>A0A1K1P8V3</accession>
<reference evidence="1 2" key="1">
    <citation type="submission" date="2016-11" db="EMBL/GenBank/DDBJ databases">
        <authorList>
            <person name="Jaros S."/>
            <person name="Januszkiewicz K."/>
            <person name="Wedrychowicz H."/>
        </authorList>
    </citation>
    <scope>NUCLEOTIDE SEQUENCE [LARGE SCALE GENOMIC DNA]</scope>
    <source>
        <strain evidence="1 2">CGMCC 1.12145</strain>
    </source>
</reference>